<accession>A0A8J2PB21</accession>
<protein>
    <submittedName>
        <fullName evidence="2">Uncharacterized protein</fullName>
    </submittedName>
</protein>
<keyword evidence="1" id="KW-1133">Transmembrane helix</keyword>
<comment type="caution">
    <text evidence="2">The sequence shown here is derived from an EMBL/GenBank/DDBJ whole genome shotgun (WGS) entry which is preliminary data.</text>
</comment>
<keyword evidence="1" id="KW-0472">Membrane</keyword>
<dbReference type="Proteomes" id="UP000708208">
    <property type="component" value="Unassembled WGS sequence"/>
</dbReference>
<evidence type="ECO:0000313" key="3">
    <source>
        <dbReference type="Proteomes" id="UP000708208"/>
    </source>
</evidence>
<sequence>MVADSMSALRSSGVMDRWSGTFERMQRIGLWNELQGIVVRENMGLQKRWSAVHGPTEIVLNDQERLGMGDPRLVGLLNIVQVMVAFCIAVFIAEIIRGILL</sequence>
<organism evidence="2 3">
    <name type="scientific">Allacma fusca</name>
    <dbReference type="NCBI Taxonomy" id="39272"/>
    <lineage>
        <taxon>Eukaryota</taxon>
        <taxon>Metazoa</taxon>
        <taxon>Ecdysozoa</taxon>
        <taxon>Arthropoda</taxon>
        <taxon>Hexapoda</taxon>
        <taxon>Collembola</taxon>
        <taxon>Symphypleona</taxon>
        <taxon>Sminthuridae</taxon>
        <taxon>Allacma</taxon>
    </lineage>
</organism>
<evidence type="ECO:0000313" key="2">
    <source>
        <dbReference type="EMBL" id="CAG7815248.1"/>
    </source>
</evidence>
<dbReference type="AlphaFoldDB" id="A0A8J2PB21"/>
<evidence type="ECO:0000256" key="1">
    <source>
        <dbReference type="SAM" id="Phobius"/>
    </source>
</evidence>
<keyword evidence="3" id="KW-1185">Reference proteome</keyword>
<reference evidence="2" key="1">
    <citation type="submission" date="2021-06" db="EMBL/GenBank/DDBJ databases">
        <authorList>
            <person name="Hodson N. C."/>
            <person name="Mongue J. A."/>
            <person name="Jaron S. K."/>
        </authorList>
    </citation>
    <scope>NUCLEOTIDE SEQUENCE</scope>
</reference>
<gene>
    <name evidence="2" type="ORF">AFUS01_LOCUS25943</name>
</gene>
<keyword evidence="1" id="KW-0812">Transmembrane</keyword>
<dbReference type="EMBL" id="CAJVCH010340192">
    <property type="protein sequence ID" value="CAG7815248.1"/>
    <property type="molecule type" value="Genomic_DNA"/>
</dbReference>
<feature type="transmembrane region" description="Helical" evidence="1">
    <location>
        <begin position="73"/>
        <end position="96"/>
    </location>
</feature>
<name>A0A8J2PB21_9HEXA</name>
<proteinExistence type="predicted"/>